<dbReference type="Gene3D" id="2.30.38.10">
    <property type="entry name" value="Luciferase, Domain 3"/>
    <property type="match status" value="1"/>
</dbReference>
<dbReference type="InterPro" id="IPR025110">
    <property type="entry name" value="AMP-bd_C"/>
</dbReference>
<dbReference type="KEGG" id="pbut:DTO10_22145"/>
<reference evidence="4 7" key="2">
    <citation type="submission" date="2018-07" db="EMBL/GenBank/DDBJ databases">
        <title>The molecular basis for the intramolecular migration of carboxyl group in the catabolism of para-hydroxybenzoate via gentisate.</title>
        <authorList>
            <person name="Zhao H."/>
            <person name="Xu Y."/>
            <person name="Lin S."/>
            <person name="Spain J.C."/>
            <person name="Zhou N.-Y."/>
        </authorList>
    </citation>
    <scope>NUCLEOTIDE SEQUENCE [LARGE SCALE GENOMIC DNA]</scope>
    <source>
        <strain evidence="4 7">PHB-7a</strain>
    </source>
</reference>
<evidence type="ECO:0000313" key="7">
    <source>
        <dbReference type="Proteomes" id="UP000260457"/>
    </source>
</evidence>
<evidence type="ECO:0000313" key="4">
    <source>
        <dbReference type="EMBL" id="AXN40810.1"/>
    </source>
</evidence>
<dbReference type="Pfam" id="PF00501">
    <property type="entry name" value="AMP-binding"/>
    <property type="match status" value="1"/>
</dbReference>
<proteinExistence type="predicted"/>
<dbReference type="SUPFAM" id="SSF56801">
    <property type="entry name" value="Acetyl-CoA synthetase-like"/>
    <property type="match status" value="1"/>
</dbReference>
<dbReference type="NCBIfam" id="TIGR02262">
    <property type="entry name" value="benz_CoA_lig"/>
    <property type="match status" value="1"/>
</dbReference>
<dbReference type="Gene3D" id="3.40.50.12820">
    <property type="match status" value="1"/>
</dbReference>
<dbReference type="Proteomes" id="UP000260457">
    <property type="component" value="Chromosome"/>
</dbReference>
<dbReference type="PANTHER" id="PTHR43352">
    <property type="entry name" value="ACETYL-COA SYNTHETASE"/>
    <property type="match status" value="1"/>
</dbReference>
<dbReference type="Proteomes" id="UP000220106">
    <property type="component" value="Unassembled WGS sequence"/>
</dbReference>
<dbReference type="GO" id="GO:0044550">
    <property type="term" value="P:secondary metabolite biosynthetic process"/>
    <property type="evidence" value="ECO:0007669"/>
    <property type="project" value="TreeGrafter"/>
</dbReference>
<name>A0AAX0S811_9BACI</name>
<keyword evidence="1 5" id="KW-0436">Ligase</keyword>
<keyword evidence="7" id="KW-1185">Reference proteome</keyword>
<organism evidence="5 6">
    <name type="scientific">Peribacillus butanolivorans</name>
    <dbReference type="NCBI Taxonomy" id="421767"/>
    <lineage>
        <taxon>Bacteria</taxon>
        <taxon>Bacillati</taxon>
        <taxon>Bacillota</taxon>
        <taxon>Bacilli</taxon>
        <taxon>Bacillales</taxon>
        <taxon>Bacillaceae</taxon>
        <taxon>Peribacillus</taxon>
    </lineage>
</organism>
<evidence type="ECO:0000313" key="6">
    <source>
        <dbReference type="Proteomes" id="UP000220106"/>
    </source>
</evidence>
<evidence type="ECO:0000313" key="5">
    <source>
        <dbReference type="EMBL" id="PEJ37147.1"/>
    </source>
</evidence>
<protein>
    <submittedName>
        <fullName evidence="5">4-hydroxybenzoate--CoA ligase</fullName>
    </submittedName>
    <submittedName>
        <fullName evidence="4">Benzoate-CoA ligase family protein</fullName>
    </submittedName>
</protein>
<sequence length="526" mass="59776">MIKTEHKIRGLGARYNASYNFFQKNIEVGRGDKAAIYYENRFYTYQEIDTSANQFGAALKELNIEMEQRVLLLLHDSPEFIISFFGAIKVGAIPIPANTLLPLKDYEFLLNNSRSKVLVTTCERWEELKVFKNRLLFLKHVILVDGENQPLKEADEHSFYDLIKGKDKDLPPCYSNINDQAFWLYTSGSTGEPKGVIHLQTDMEEAFKNYAKNILQITENDITFSASKLFFAYGLGNGMYFPLGAGATTVLMPDRPTAEKVFETIEKYRPTIFFGVPTLYGSMLNYLEKTKKNYDLSSIRLCVSAGEALPASYIEQWKKVFNLDIIDGIGSTESLHIYLSNQVNQIRQGSTGKVVPGYEAKIVDEDGQEAAVNEVGDLLIKGESIAASYWNLNEENKKKFIGDWLVTGDKYFKDEDGFYWYAGRIDDMMKVNGIWVSPIEIENALLSHPDILETAVVAVNDENNLIKPKAYIVLKAGVEPKEELKLEFKGFIKKVLAPYKYPRVIEFVNELPKTTTGKIQRFKLRG</sequence>
<evidence type="ECO:0000259" key="3">
    <source>
        <dbReference type="Pfam" id="PF13193"/>
    </source>
</evidence>
<feature type="domain" description="AMP-dependent synthetase/ligase" evidence="2">
    <location>
        <begin position="30"/>
        <end position="390"/>
    </location>
</feature>
<dbReference type="RefSeq" id="WP_098174797.1">
    <property type="nucleotide sequence ID" value="NZ_CP030926.1"/>
</dbReference>
<dbReference type="GO" id="GO:0016878">
    <property type="term" value="F:acid-thiol ligase activity"/>
    <property type="evidence" value="ECO:0007669"/>
    <property type="project" value="TreeGrafter"/>
</dbReference>
<dbReference type="Gene3D" id="3.40.50.980">
    <property type="match status" value="1"/>
</dbReference>
<feature type="domain" description="AMP-binding enzyme C-terminal" evidence="3">
    <location>
        <begin position="440"/>
        <end position="518"/>
    </location>
</feature>
<dbReference type="InterPro" id="IPR000873">
    <property type="entry name" value="AMP-dep_synth/lig_dom"/>
</dbReference>
<evidence type="ECO:0000256" key="1">
    <source>
        <dbReference type="ARBA" id="ARBA00022598"/>
    </source>
</evidence>
<evidence type="ECO:0000259" key="2">
    <source>
        <dbReference type="Pfam" id="PF00501"/>
    </source>
</evidence>
<dbReference type="EMBL" id="CP030926">
    <property type="protein sequence ID" value="AXN40810.1"/>
    <property type="molecule type" value="Genomic_DNA"/>
</dbReference>
<dbReference type="AlphaFoldDB" id="A0AAX0S811"/>
<dbReference type="EMBL" id="NUEQ01000005">
    <property type="protein sequence ID" value="PEJ37147.1"/>
    <property type="molecule type" value="Genomic_DNA"/>
</dbReference>
<dbReference type="GO" id="GO:0016405">
    <property type="term" value="F:CoA-ligase activity"/>
    <property type="evidence" value="ECO:0007669"/>
    <property type="project" value="InterPro"/>
</dbReference>
<dbReference type="PANTHER" id="PTHR43352:SF1">
    <property type="entry name" value="ANTHRANILATE--COA LIGASE"/>
    <property type="match status" value="1"/>
</dbReference>
<dbReference type="InterPro" id="IPR011957">
    <property type="entry name" value="Benz_CoA_lig"/>
</dbReference>
<dbReference type="Gene3D" id="3.30.300.30">
    <property type="match status" value="1"/>
</dbReference>
<dbReference type="Pfam" id="PF13193">
    <property type="entry name" value="AMP-binding_C"/>
    <property type="match status" value="1"/>
</dbReference>
<accession>A0AAX0S811</accession>
<gene>
    <name evidence="5" type="ORF">CN689_02640</name>
    <name evidence="4" type="ORF">DTO10_22145</name>
</gene>
<dbReference type="GO" id="GO:0005524">
    <property type="term" value="F:ATP binding"/>
    <property type="evidence" value="ECO:0007669"/>
    <property type="project" value="InterPro"/>
</dbReference>
<reference evidence="5 6" key="1">
    <citation type="submission" date="2017-09" db="EMBL/GenBank/DDBJ databases">
        <title>Large-scale bioinformatics analysis of Bacillus genomes uncovers conserved roles of natural products in bacterial physiology.</title>
        <authorList>
            <consortium name="Agbiome Team Llc"/>
            <person name="Bleich R.M."/>
            <person name="Kirk G.J."/>
            <person name="Santa Maria K.C."/>
            <person name="Allen S.E."/>
            <person name="Farag S."/>
            <person name="Shank E.A."/>
            <person name="Bowers A."/>
        </authorList>
    </citation>
    <scope>NUCLEOTIDE SEQUENCE [LARGE SCALE GENOMIC DNA]</scope>
    <source>
        <strain evidence="5 6">AFS003229</strain>
    </source>
</reference>
<dbReference type="InterPro" id="IPR045851">
    <property type="entry name" value="AMP-bd_C_sf"/>
</dbReference>